<reference evidence="2 3" key="1">
    <citation type="submission" date="2017-10" db="EMBL/GenBank/DDBJ databases">
        <title>Sequencing the genomes of 1000 actinobacteria strains.</title>
        <authorList>
            <person name="Klenk H.-P."/>
        </authorList>
    </citation>
    <scope>NUCLEOTIDE SEQUENCE [LARGE SCALE GENOMIC DNA]</scope>
    <source>
        <strain evidence="2 3">DSM 21798</strain>
    </source>
</reference>
<dbReference type="InterPro" id="IPR001845">
    <property type="entry name" value="HTH_ArsR_DNA-bd_dom"/>
</dbReference>
<dbReference type="AlphaFoldDB" id="A0A2A9DTU0"/>
<organism evidence="2 3">
    <name type="scientific">Paramicrobacterium agarici</name>
    <dbReference type="NCBI Taxonomy" id="630514"/>
    <lineage>
        <taxon>Bacteria</taxon>
        <taxon>Bacillati</taxon>
        <taxon>Actinomycetota</taxon>
        <taxon>Actinomycetes</taxon>
        <taxon>Micrococcales</taxon>
        <taxon>Microbacteriaceae</taxon>
        <taxon>Paramicrobacterium</taxon>
    </lineage>
</organism>
<dbReference type="PANTHER" id="PTHR38600:SF2">
    <property type="entry name" value="SLL0088 PROTEIN"/>
    <property type="match status" value="1"/>
</dbReference>
<dbReference type="PROSITE" id="PS50987">
    <property type="entry name" value="HTH_ARSR_2"/>
    <property type="match status" value="1"/>
</dbReference>
<protein>
    <submittedName>
        <fullName evidence="2">ArsR family transcriptional regulator</fullName>
    </submittedName>
</protein>
<dbReference type="Proteomes" id="UP000221369">
    <property type="component" value="Unassembled WGS sequence"/>
</dbReference>
<name>A0A2A9DTU0_9MICO</name>
<dbReference type="SUPFAM" id="SSF46785">
    <property type="entry name" value="Winged helix' DNA-binding domain"/>
    <property type="match status" value="1"/>
</dbReference>
<feature type="domain" description="HTH arsR-type" evidence="1">
    <location>
        <begin position="1"/>
        <end position="95"/>
    </location>
</feature>
<sequence length="116" mass="13249">MTDADDEALDAAFLALAHPIRRRIIARLSRGSATVNDLAEPFEMSKQAVSRHIQMLEAAGLVTRSRDAQRRPVALDAAKLEKLTSWIDRYRLIHEQQFRQLDELLADHESEKDVEK</sequence>
<dbReference type="RefSeq" id="WP_098406327.1">
    <property type="nucleotide sequence ID" value="NZ_PDJE01000001.1"/>
</dbReference>
<dbReference type="InterPro" id="IPR011991">
    <property type="entry name" value="ArsR-like_HTH"/>
</dbReference>
<dbReference type="Gene3D" id="1.10.10.10">
    <property type="entry name" value="Winged helix-like DNA-binding domain superfamily/Winged helix DNA-binding domain"/>
    <property type="match status" value="1"/>
</dbReference>
<dbReference type="InterPro" id="IPR036390">
    <property type="entry name" value="WH_DNA-bd_sf"/>
</dbReference>
<evidence type="ECO:0000313" key="2">
    <source>
        <dbReference type="EMBL" id="PFG29791.1"/>
    </source>
</evidence>
<dbReference type="CDD" id="cd00090">
    <property type="entry name" value="HTH_ARSR"/>
    <property type="match status" value="1"/>
</dbReference>
<keyword evidence="3" id="KW-1185">Reference proteome</keyword>
<evidence type="ECO:0000313" key="3">
    <source>
        <dbReference type="Proteomes" id="UP000221369"/>
    </source>
</evidence>
<dbReference type="GO" id="GO:0003700">
    <property type="term" value="F:DNA-binding transcription factor activity"/>
    <property type="evidence" value="ECO:0007669"/>
    <property type="project" value="InterPro"/>
</dbReference>
<dbReference type="NCBIfam" id="NF033788">
    <property type="entry name" value="HTH_metalloreg"/>
    <property type="match status" value="1"/>
</dbReference>
<comment type="caution">
    <text evidence="2">The sequence shown here is derived from an EMBL/GenBank/DDBJ whole genome shotgun (WGS) entry which is preliminary data.</text>
</comment>
<dbReference type="SMART" id="SM00418">
    <property type="entry name" value="HTH_ARSR"/>
    <property type="match status" value="1"/>
</dbReference>
<dbReference type="InterPro" id="IPR036388">
    <property type="entry name" value="WH-like_DNA-bd_sf"/>
</dbReference>
<proteinExistence type="predicted"/>
<evidence type="ECO:0000259" key="1">
    <source>
        <dbReference type="PROSITE" id="PS50987"/>
    </source>
</evidence>
<gene>
    <name evidence="2" type="ORF">ATJ78_0706</name>
</gene>
<dbReference type="Pfam" id="PF12840">
    <property type="entry name" value="HTH_20"/>
    <property type="match status" value="1"/>
</dbReference>
<dbReference type="PANTHER" id="PTHR38600">
    <property type="entry name" value="TRANSCRIPTIONAL REGULATORY PROTEIN"/>
    <property type="match status" value="1"/>
</dbReference>
<dbReference type="EMBL" id="PDJE01000001">
    <property type="protein sequence ID" value="PFG29791.1"/>
    <property type="molecule type" value="Genomic_DNA"/>
</dbReference>
<accession>A0A2A9DTU0</accession>